<evidence type="ECO:0008006" key="11">
    <source>
        <dbReference type="Google" id="ProtNLM"/>
    </source>
</evidence>
<keyword evidence="10" id="KW-1185">Reference proteome</keyword>
<keyword evidence="4" id="KW-0255">Endonuclease</keyword>
<evidence type="ECO:0000256" key="2">
    <source>
        <dbReference type="ARBA" id="ARBA00022649"/>
    </source>
</evidence>
<feature type="coiled-coil region" evidence="8">
    <location>
        <begin position="13"/>
        <end position="40"/>
    </location>
</feature>
<keyword evidence="3" id="KW-0540">Nuclease</keyword>
<evidence type="ECO:0000256" key="6">
    <source>
        <dbReference type="ARBA" id="ARBA00022884"/>
    </source>
</evidence>
<evidence type="ECO:0000313" key="10">
    <source>
        <dbReference type="Proteomes" id="UP000003781"/>
    </source>
</evidence>
<keyword evidence="7" id="KW-0346">Stress response</keyword>
<dbReference type="Proteomes" id="UP000003781">
    <property type="component" value="Unassembled WGS sequence"/>
</dbReference>
<reference evidence="9 10" key="1">
    <citation type="submission" date="2007-03" db="EMBL/GenBank/DDBJ databases">
        <authorList>
            <person name="Stal L."/>
            <person name="Ferriera S."/>
            <person name="Johnson J."/>
            <person name="Kravitz S."/>
            <person name="Beeson K."/>
            <person name="Sutton G."/>
            <person name="Rogers Y.-H."/>
            <person name="Friedman R."/>
            <person name="Frazier M."/>
            <person name="Venter J.C."/>
        </authorList>
    </citation>
    <scope>NUCLEOTIDE SEQUENCE [LARGE SCALE GENOMIC DNA]</scope>
    <source>
        <strain evidence="9 10">CCY0110</strain>
    </source>
</reference>
<dbReference type="GO" id="GO:0003729">
    <property type="term" value="F:mRNA binding"/>
    <property type="evidence" value="ECO:0007669"/>
    <property type="project" value="InterPro"/>
</dbReference>
<dbReference type="Pfam" id="PF07927">
    <property type="entry name" value="HicA_toxin"/>
    <property type="match status" value="1"/>
</dbReference>
<dbReference type="InterPro" id="IPR038570">
    <property type="entry name" value="HicA_sf"/>
</dbReference>
<gene>
    <name evidence="9" type="ORF">CY0110_20017</name>
</gene>
<evidence type="ECO:0000256" key="8">
    <source>
        <dbReference type="SAM" id="Coils"/>
    </source>
</evidence>
<evidence type="ECO:0000256" key="5">
    <source>
        <dbReference type="ARBA" id="ARBA00022801"/>
    </source>
</evidence>
<dbReference type="GO" id="GO:0004519">
    <property type="term" value="F:endonuclease activity"/>
    <property type="evidence" value="ECO:0007669"/>
    <property type="project" value="UniProtKB-KW"/>
</dbReference>
<dbReference type="SUPFAM" id="SSF54786">
    <property type="entry name" value="YcfA/nrd intein domain"/>
    <property type="match status" value="1"/>
</dbReference>
<name>A3IJY5_9CHRO</name>
<keyword evidence="6" id="KW-0694">RNA-binding</keyword>
<protein>
    <recommendedName>
        <fullName evidence="11">YcfA-like protein</fullName>
    </recommendedName>
</protein>
<sequence length="149" mass="17271">MIKLESEYAFEEAQTIEKEKEKILLQNKEIKEKLNSEIEKNKCLEFALDTYKKGKDYISNATDTNNSSNYPSIPTSYLTNISSRKAIKAFQKLGFEKDRHNGDHFILKKIETHTITVPIPHPRQELNPLTLKNILIQTNTSLEDFLDNL</sequence>
<keyword evidence="8" id="KW-0175">Coiled coil</keyword>
<organism evidence="9 10">
    <name type="scientific">Crocosphaera chwakensis CCY0110</name>
    <dbReference type="NCBI Taxonomy" id="391612"/>
    <lineage>
        <taxon>Bacteria</taxon>
        <taxon>Bacillati</taxon>
        <taxon>Cyanobacteriota</taxon>
        <taxon>Cyanophyceae</taxon>
        <taxon>Oscillatoriophycideae</taxon>
        <taxon>Chroococcales</taxon>
        <taxon>Aphanothecaceae</taxon>
        <taxon>Crocosphaera</taxon>
        <taxon>Crocosphaera chwakensis</taxon>
    </lineage>
</organism>
<evidence type="ECO:0000256" key="4">
    <source>
        <dbReference type="ARBA" id="ARBA00022759"/>
    </source>
</evidence>
<keyword evidence="2" id="KW-1277">Toxin-antitoxin system</keyword>
<accession>A3IJY5</accession>
<comment type="caution">
    <text evidence="9">The sequence shown here is derived from an EMBL/GenBank/DDBJ whole genome shotgun (WGS) entry which is preliminary data.</text>
</comment>
<evidence type="ECO:0000256" key="1">
    <source>
        <dbReference type="ARBA" id="ARBA00006620"/>
    </source>
</evidence>
<keyword evidence="5" id="KW-0378">Hydrolase</keyword>
<dbReference type="AlphaFoldDB" id="A3IJY5"/>
<dbReference type="Gene3D" id="3.30.920.30">
    <property type="entry name" value="Hypothetical protein"/>
    <property type="match status" value="1"/>
</dbReference>
<proteinExistence type="inferred from homology"/>
<dbReference type="GO" id="GO:0016787">
    <property type="term" value="F:hydrolase activity"/>
    <property type="evidence" value="ECO:0007669"/>
    <property type="project" value="UniProtKB-KW"/>
</dbReference>
<evidence type="ECO:0000256" key="7">
    <source>
        <dbReference type="ARBA" id="ARBA00023016"/>
    </source>
</evidence>
<comment type="similarity">
    <text evidence="1">Belongs to the HicA mRNA interferase family.</text>
</comment>
<dbReference type="EMBL" id="AAXW01000002">
    <property type="protein sequence ID" value="EAZ94117.1"/>
    <property type="molecule type" value="Genomic_DNA"/>
</dbReference>
<dbReference type="eggNOG" id="COG1724">
    <property type="taxonomic scope" value="Bacteria"/>
</dbReference>
<evidence type="ECO:0000313" key="9">
    <source>
        <dbReference type="EMBL" id="EAZ94117.1"/>
    </source>
</evidence>
<dbReference type="InterPro" id="IPR012933">
    <property type="entry name" value="HicA_mRNA_interferase"/>
</dbReference>
<evidence type="ECO:0000256" key="3">
    <source>
        <dbReference type="ARBA" id="ARBA00022722"/>
    </source>
</evidence>